<proteinExistence type="predicted"/>
<dbReference type="OrthoDB" id="2003637at2"/>
<dbReference type="Proteomes" id="UP000198860">
    <property type="component" value="Unassembled WGS sequence"/>
</dbReference>
<dbReference type="EMBL" id="FNIZ01000013">
    <property type="protein sequence ID" value="SDP19491.1"/>
    <property type="molecule type" value="Genomic_DNA"/>
</dbReference>
<dbReference type="RefSeq" id="WP_089653017.1">
    <property type="nucleotide sequence ID" value="NZ_FNIZ01000013.1"/>
</dbReference>
<evidence type="ECO:0000313" key="2">
    <source>
        <dbReference type="Proteomes" id="UP000198860"/>
    </source>
</evidence>
<evidence type="ECO:0000313" key="1">
    <source>
        <dbReference type="EMBL" id="SDP19491.1"/>
    </source>
</evidence>
<dbReference type="STRING" id="240303.SAMN05421677_11389"/>
<accession>A0A1H0QQ41</accession>
<sequence length="87" mass="10940">MKNRSTDYYRHHRERIIRKHLDFLVNVRQYEESDPRHPWLKHPGKLAKAHRKGAYRYEKKYNIKKAPEKSRLQMMRAEMEHYEQDWC</sequence>
<organism evidence="1 2">
    <name type="scientific">Halobacillus aidingensis</name>
    <dbReference type="NCBI Taxonomy" id="240303"/>
    <lineage>
        <taxon>Bacteria</taxon>
        <taxon>Bacillati</taxon>
        <taxon>Bacillota</taxon>
        <taxon>Bacilli</taxon>
        <taxon>Bacillales</taxon>
        <taxon>Bacillaceae</taxon>
        <taxon>Halobacillus</taxon>
    </lineage>
</organism>
<protein>
    <submittedName>
        <fullName evidence="1">Uncharacterized protein</fullName>
    </submittedName>
</protein>
<gene>
    <name evidence="1" type="ORF">SAMN05421677_11389</name>
</gene>
<reference evidence="2" key="1">
    <citation type="submission" date="2016-10" db="EMBL/GenBank/DDBJ databases">
        <authorList>
            <person name="Varghese N."/>
            <person name="Submissions S."/>
        </authorList>
    </citation>
    <scope>NUCLEOTIDE SEQUENCE [LARGE SCALE GENOMIC DNA]</scope>
    <source>
        <strain evidence="2">CGMCC 1.3703</strain>
    </source>
</reference>
<name>A0A1H0QQ41_HALAD</name>
<keyword evidence="2" id="KW-1185">Reference proteome</keyword>
<dbReference type="AlphaFoldDB" id="A0A1H0QQ41"/>